<feature type="domain" description="GGDEF" evidence="4">
    <location>
        <begin position="1"/>
        <end position="111"/>
    </location>
</feature>
<dbReference type="PROSITE" id="PS50887">
    <property type="entry name" value="GGDEF"/>
    <property type="match status" value="1"/>
</dbReference>
<dbReference type="InterPro" id="IPR043128">
    <property type="entry name" value="Rev_trsase/Diguanyl_cyclase"/>
</dbReference>
<dbReference type="EMBL" id="CABVII010000012">
    <property type="protein sequence ID" value="VVP03573.1"/>
    <property type="molecule type" value="Genomic_DNA"/>
</dbReference>
<evidence type="ECO:0000256" key="1">
    <source>
        <dbReference type="ARBA" id="ARBA00012528"/>
    </source>
</evidence>
<proteinExistence type="predicted"/>
<dbReference type="Gene3D" id="3.30.70.270">
    <property type="match status" value="1"/>
</dbReference>
<dbReference type="InterPro" id="IPR000160">
    <property type="entry name" value="GGDEF_dom"/>
</dbReference>
<dbReference type="SUPFAM" id="SSF55073">
    <property type="entry name" value="Nucleotide cyclase"/>
    <property type="match status" value="1"/>
</dbReference>
<dbReference type="GO" id="GO:0052621">
    <property type="term" value="F:diguanylate cyclase activity"/>
    <property type="evidence" value="ECO:0007669"/>
    <property type="project" value="UniProtKB-EC"/>
</dbReference>
<feature type="compositionally biased region" description="Basic residues" evidence="3">
    <location>
        <begin position="43"/>
        <end position="52"/>
    </location>
</feature>
<gene>
    <name evidence="5" type="ORF">PS862_02975</name>
</gene>
<dbReference type="Pfam" id="PF00990">
    <property type="entry name" value="GGDEF"/>
    <property type="match status" value="1"/>
</dbReference>
<evidence type="ECO:0000313" key="5">
    <source>
        <dbReference type="EMBL" id="VVP03573.1"/>
    </source>
</evidence>
<reference evidence="5 6" key="1">
    <citation type="submission" date="2019-09" db="EMBL/GenBank/DDBJ databases">
        <authorList>
            <person name="Chandra G."/>
            <person name="Truman W A."/>
        </authorList>
    </citation>
    <scope>NUCLEOTIDE SEQUENCE [LARGE SCALE GENOMIC DNA]</scope>
    <source>
        <strain evidence="5">PS862</strain>
    </source>
</reference>
<dbReference type="InterPro" id="IPR029787">
    <property type="entry name" value="Nucleotide_cyclase"/>
</dbReference>
<protein>
    <recommendedName>
        <fullName evidence="1">diguanylate cyclase</fullName>
        <ecNumber evidence="1">2.7.7.65</ecNumber>
    </recommendedName>
</protein>
<dbReference type="EC" id="2.7.7.65" evidence="1"/>
<evidence type="ECO:0000256" key="3">
    <source>
        <dbReference type="SAM" id="MobiDB-lite"/>
    </source>
</evidence>
<dbReference type="PANTHER" id="PTHR45138">
    <property type="entry name" value="REGULATORY COMPONENTS OF SENSORY TRANSDUCTION SYSTEM"/>
    <property type="match status" value="1"/>
</dbReference>
<feature type="region of interest" description="Disordered" evidence="3">
    <location>
        <begin position="21"/>
        <end position="58"/>
    </location>
</feature>
<organism evidence="5 6">
    <name type="scientific">Pseudomonas fluorescens</name>
    <dbReference type="NCBI Taxonomy" id="294"/>
    <lineage>
        <taxon>Bacteria</taxon>
        <taxon>Pseudomonadati</taxon>
        <taxon>Pseudomonadota</taxon>
        <taxon>Gammaproteobacteria</taxon>
        <taxon>Pseudomonadales</taxon>
        <taxon>Pseudomonadaceae</taxon>
        <taxon>Pseudomonas</taxon>
    </lineage>
</organism>
<dbReference type="GO" id="GO:0005886">
    <property type="term" value="C:plasma membrane"/>
    <property type="evidence" value="ECO:0007669"/>
    <property type="project" value="TreeGrafter"/>
</dbReference>
<evidence type="ECO:0000256" key="2">
    <source>
        <dbReference type="ARBA" id="ARBA00034247"/>
    </source>
</evidence>
<dbReference type="OrthoDB" id="5496380at2"/>
<dbReference type="AlphaFoldDB" id="A0A5E7KU28"/>
<dbReference type="GO" id="GO:0043709">
    <property type="term" value="P:cell adhesion involved in single-species biofilm formation"/>
    <property type="evidence" value="ECO:0007669"/>
    <property type="project" value="TreeGrafter"/>
</dbReference>
<dbReference type="Proteomes" id="UP000385207">
    <property type="component" value="Unassembled WGS sequence"/>
</dbReference>
<evidence type="ECO:0000259" key="4">
    <source>
        <dbReference type="PROSITE" id="PS50887"/>
    </source>
</evidence>
<dbReference type="GO" id="GO:1902201">
    <property type="term" value="P:negative regulation of bacterial-type flagellum-dependent cell motility"/>
    <property type="evidence" value="ECO:0007669"/>
    <property type="project" value="TreeGrafter"/>
</dbReference>
<sequence>MKQVADESFFIIHPLINGASGDIHPGNSAGHGRRSTNSDSRRRGAGRNNRVRSHVEEQRYAYHGKQLRLTVSIGLTTLQADDTLHTLLSRADQAMYRAKHSGRNRICMEMSHSSYA</sequence>
<dbReference type="PANTHER" id="PTHR45138:SF9">
    <property type="entry name" value="DIGUANYLATE CYCLASE DGCM-RELATED"/>
    <property type="match status" value="1"/>
</dbReference>
<accession>A0A5E7KU28</accession>
<name>A0A5E7KU28_PSEFL</name>
<dbReference type="InterPro" id="IPR050469">
    <property type="entry name" value="Diguanylate_Cyclase"/>
</dbReference>
<evidence type="ECO:0000313" key="6">
    <source>
        <dbReference type="Proteomes" id="UP000385207"/>
    </source>
</evidence>
<comment type="catalytic activity">
    <reaction evidence="2">
        <text>2 GTP = 3',3'-c-di-GMP + 2 diphosphate</text>
        <dbReference type="Rhea" id="RHEA:24898"/>
        <dbReference type="ChEBI" id="CHEBI:33019"/>
        <dbReference type="ChEBI" id="CHEBI:37565"/>
        <dbReference type="ChEBI" id="CHEBI:58805"/>
        <dbReference type="EC" id="2.7.7.65"/>
    </reaction>
</comment>
<dbReference type="NCBIfam" id="TIGR00254">
    <property type="entry name" value="GGDEF"/>
    <property type="match status" value="1"/>
</dbReference>